<gene>
    <name evidence="1" type="ORF">PLEPLA_LOCUS1239</name>
</gene>
<keyword evidence="2" id="KW-1185">Reference proteome</keyword>
<dbReference type="AlphaFoldDB" id="A0A9N7Y6W6"/>
<comment type="caution">
    <text evidence="1">The sequence shown here is derived from an EMBL/GenBank/DDBJ whole genome shotgun (WGS) entry which is preliminary data.</text>
</comment>
<organism evidence="1 2">
    <name type="scientific">Pleuronectes platessa</name>
    <name type="common">European plaice</name>
    <dbReference type="NCBI Taxonomy" id="8262"/>
    <lineage>
        <taxon>Eukaryota</taxon>
        <taxon>Metazoa</taxon>
        <taxon>Chordata</taxon>
        <taxon>Craniata</taxon>
        <taxon>Vertebrata</taxon>
        <taxon>Euteleostomi</taxon>
        <taxon>Actinopterygii</taxon>
        <taxon>Neopterygii</taxon>
        <taxon>Teleostei</taxon>
        <taxon>Neoteleostei</taxon>
        <taxon>Acanthomorphata</taxon>
        <taxon>Carangaria</taxon>
        <taxon>Pleuronectiformes</taxon>
        <taxon>Pleuronectoidei</taxon>
        <taxon>Pleuronectidae</taxon>
        <taxon>Pleuronectes</taxon>
    </lineage>
</organism>
<protein>
    <submittedName>
        <fullName evidence="1">Uncharacterized protein</fullName>
    </submittedName>
</protein>
<proteinExistence type="predicted"/>
<accession>A0A9N7Y6W6</accession>
<dbReference type="Proteomes" id="UP001153269">
    <property type="component" value="Unassembled WGS sequence"/>
</dbReference>
<dbReference type="EMBL" id="CADEAL010000058">
    <property type="protein sequence ID" value="CAB1413539.1"/>
    <property type="molecule type" value="Genomic_DNA"/>
</dbReference>
<reference evidence="1" key="1">
    <citation type="submission" date="2020-03" db="EMBL/GenBank/DDBJ databases">
        <authorList>
            <person name="Weist P."/>
        </authorList>
    </citation>
    <scope>NUCLEOTIDE SEQUENCE</scope>
</reference>
<sequence length="252" mass="28094">MEKPGVSRAPVWLGASYRDDSVHRNPLSPVSRLIVRDSLVIRQTLDPCADSGSVCRLWICVQTLDRVQTLDLCPGLDLCRLWICVQTLDPCADSGSVCRLWIRVQTLDLVCRLWICVQTLDLCADSGSVCRLWICVQTLDLCPGLDLCRLWICVQTLDLCADSGSVFRLWIRLQTLDPCTGRTSVVFTSAVQDPVMGMSFQQPRPRQITGSIPVALSRMSASWLCVHWAISIINPHHRLKSTPPPPGATERL</sequence>
<name>A0A9N7Y6W6_PLEPL</name>
<evidence type="ECO:0000313" key="1">
    <source>
        <dbReference type="EMBL" id="CAB1413539.1"/>
    </source>
</evidence>
<evidence type="ECO:0000313" key="2">
    <source>
        <dbReference type="Proteomes" id="UP001153269"/>
    </source>
</evidence>